<sequence>MHKILCTPELLGEISSYLSRHTHAVAARVCRLWFTQFIEYIWKAVSLNDILAVLSPFDEDGFTQPLLSESWDRFFVYSKNIRQLECCGIEYAALKHTLFWRPNGDLFSSKLVVLHWGGPSRYIDYLPSLVTSTLQVLQLELDFIQNPNMLDVFCRTIPPRSPSLRALKLTFQSENDDTQAVSRSLGELFSLLPELVLILLPSHCMTGELFTTLSRLPQLQDLSLLTKPSSLYMDDDVLGMLPKRKIEDDEEARKDVPFRSLRKIEICDSDFMMAEVLRRDIQLLKLIDLIYLGSSPHHIITLTESLHKTCPNIEKISIFASNSLPFPAIRSLLKCPALVEIFSDKTVDMRFEDLLTVATNRSSWKNIALRPVEPFSYQALVSFAQNCPHLYELGLTLDPRLGIPDVNASTTVVQFSSLTSLIVGVSELTPNFELASFLSKICSKPIKISAYGTEENTRLWKTVEKLVNSIIASQLELKTLKLKDENTELNTQSKNATVNEEEFTGPKPAS</sequence>
<evidence type="ECO:0000313" key="2">
    <source>
        <dbReference type="EMBL" id="GJJ07889.1"/>
    </source>
</evidence>
<evidence type="ECO:0008006" key="4">
    <source>
        <dbReference type="Google" id="ProtNLM"/>
    </source>
</evidence>
<proteinExistence type="predicted"/>
<evidence type="ECO:0000256" key="1">
    <source>
        <dbReference type="SAM" id="MobiDB-lite"/>
    </source>
</evidence>
<reference evidence="2" key="1">
    <citation type="submission" date="2021-10" db="EMBL/GenBank/DDBJ databases">
        <title>De novo Genome Assembly of Clathrus columnatus (Basidiomycota, Fungi) Using Illumina and Nanopore Sequence Data.</title>
        <authorList>
            <person name="Ogiso-Tanaka E."/>
            <person name="Itagaki H."/>
            <person name="Hosoya T."/>
            <person name="Hosaka K."/>
        </authorList>
    </citation>
    <scope>NUCLEOTIDE SEQUENCE</scope>
    <source>
        <strain evidence="2">MO-923</strain>
    </source>
</reference>
<organism evidence="2 3">
    <name type="scientific">Clathrus columnatus</name>
    <dbReference type="NCBI Taxonomy" id="1419009"/>
    <lineage>
        <taxon>Eukaryota</taxon>
        <taxon>Fungi</taxon>
        <taxon>Dikarya</taxon>
        <taxon>Basidiomycota</taxon>
        <taxon>Agaricomycotina</taxon>
        <taxon>Agaricomycetes</taxon>
        <taxon>Phallomycetidae</taxon>
        <taxon>Phallales</taxon>
        <taxon>Clathraceae</taxon>
        <taxon>Clathrus</taxon>
    </lineage>
</organism>
<name>A0AAV4ZZV0_9AGAM</name>
<accession>A0AAV4ZZV0</accession>
<dbReference type="AlphaFoldDB" id="A0AAV4ZZV0"/>
<dbReference type="Proteomes" id="UP001050691">
    <property type="component" value="Unassembled WGS sequence"/>
</dbReference>
<gene>
    <name evidence="2" type="ORF">Clacol_002095</name>
</gene>
<evidence type="ECO:0000313" key="3">
    <source>
        <dbReference type="Proteomes" id="UP001050691"/>
    </source>
</evidence>
<dbReference type="InterPro" id="IPR032675">
    <property type="entry name" value="LRR_dom_sf"/>
</dbReference>
<dbReference type="SUPFAM" id="SSF52047">
    <property type="entry name" value="RNI-like"/>
    <property type="match status" value="1"/>
</dbReference>
<feature type="region of interest" description="Disordered" evidence="1">
    <location>
        <begin position="490"/>
        <end position="510"/>
    </location>
</feature>
<keyword evidence="3" id="KW-1185">Reference proteome</keyword>
<dbReference type="Gene3D" id="3.80.10.10">
    <property type="entry name" value="Ribonuclease Inhibitor"/>
    <property type="match status" value="1"/>
</dbReference>
<protein>
    <recommendedName>
        <fullName evidence="4">F-box domain-containing protein</fullName>
    </recommendedName>
</protein>
<comment type="caution">
    <text evidence="2">The sequence shown here is derived from an EMBL/GenBank/DDBJ whole genome shotgun (WGS) entry which is preliminary data.</text>
</comment>
<dbReference type="EMBL" id="BPWL01000002">
    <property type="protein sequence ID" value="GJJ07889.1"/>
    <property type="molecule type" value="Genomic_DNA"/>
</dbReference>